<dbReference type="EMBL" id="CAFBMT010000002">
    <property type="protein sequence ID" value="CAB4916076.1"/>
    <property type="molecule type" value="Genomic_DNA"/>
</dbReference>
<dbReference type="GO" id="GO:0022857">
    <property type="term" value="F:transmembrane transporter activity"/>
    <property type="evidence" value="ECO:0007669"/>
    <property type="project" value="InterPro"/>
</dbReference>
<evidence type="ECO:0000313" key="5">
    <source>
        <dbReference type="EMBL" id="CAB4916076.1"/>
    </source>
</evidence>
<feature type="domain" description="ABC-type glycine betaine transport system substrate-binding" evidence="1">
    <location>
        <begin position="45"/>
        <end position="314"/>
    </location>
</feature>
<dbReference type="EMBL" id="CAESGF010000001">
    <property type="protein sequence ID" value="CAB4362259.1"/>
    <property type="molecule type" value="Genomic_DNA"/>
</dbReference>
<evidence type="ECO:0000313" key="4">
    <source>
        <dbReference type="EMBL" id="CAB4853430.1"/>
    </source>
</evidence>
<dbReference type="InterPro" id="IPR007210">
    <property type="entry name" value="ABC_Gly_betaine_transp_sub-bd"/>
</dbReference>
<dbReference type="EMBL" id="CAFBIY010000254">
    <property type="protein sequence ID" value="CAB4853430.1"/>
    <property type="molecule type" value="Genomic_DNA"/>
</dbReference>
<dbReference type="Pfam" id="PF04069">
    <property type="entry name" value="OpuAC"/>
    <property type="match status" value="1"/>
</dbReference>
<dbReference type="EMBL" id="CAFBOL010000010">
    <property type="protein sequence ID" value="CAB4978059.1"/>
    <property type="molecule type" value="Genomic_DNA"/>
</dbReference>
<dbReference type="Gene3D" id="3.40.190.100">
    <property type="entry name" value="Glycine betaine-binding periplasmic protein, domain 2"/>
    <property type="match status" value="1"/>
</dbReference>
<gene>
    <name evidence="3" type="ORF">UFOPK2656_00961</name>
    <name evidence="4" type="ORF">UFOPK3267_02961</name>
    <name evidence="5" type="ORF">UFOPK3651_00544</name>
    <name evidence="6" type="ORF">UFOPK3931_00625</name>
    <name evidence="2" type="ORF">UFOPK4189_00031</name>
</gene>
<organism evidence="2">
    <name type="scientific">freshwater metagenome</name>
    <dbReference type="NCBI Taxonomy" id="449393"/>
    <lineage>
        <taxon>unclassified sequences</taxon>
        <taxon>metagenomes</taxon>
        <taxon>ecological metagenomes</taxon>
    </lineage>
</organism>
<accession>A0A6J6A2N6</accession>
<evidence type="ECO:0000313" key="3">
    <source>
        <dbReference type="EMBL" id="CAB4715730.1"/>
    </source>
</evidence>
<dbReference type="GO" id="GO:0043190">
    <property type="term" value="C:ATP-binding cassette (ABC) transporter complex"/>
    <property type="evidence" value="ECO:0007669"/>
    <property type="project" value="InterPro"/>
</dbReference>
<name>A0A6J6A2N6_9ZZZZ</name>
<evidence type="ECO:0000259" key="1">
    <source>
        <dbReference type="Pfam" id="PF04069"/>
    </source>
</evidence>
<evidence type="ECO:0000313" key="2">
    <source>
        <dbReference type="EMBL" id="CAB4362259.1"/>
    </source>
</evidence>
<evidence type="ECO:0000313" key="6">
    <source>
        <dbReference type="EMBL" id="CAB4978059.1"/>
    </source>
</evidence>
<dbReference type="Gene3D" id="3.40.190.10">
    <property type="entry name" value="Periplasmic binding protein-like II"/>
    <property type="match status" value="1"/>
</dbReference>
<dbReference type="PROSITE" id="PS51257">
    <property type="entry name" value="PROKAR_LIPOPROTEIN"/>
    <property type="match status" value="1"/>
</dbReference>
<sequence length="325" mass="34791">MNLSGKRTIALIAVAALALTACGDDKKSSTSNGAAGACSGLSGEPIQIVQNAWTASAIEAQIMKQLIESQLCVPAEIVEIDENSMFSGFSDGKVDFVTELWPSGIVADEQAFIDDGSVVNMGPLGTTGQIGWFVPDYVVAEHPELATWEGFKDPTLAKLFATAETGDKGRFLGTDPSYSQLDEPLITNLGLPFDVKFSGSEAATVAELDSAVAEKKPIVMYWWTPTAAVGKYKLVQVKLPDYTAGCADDVEKVACGYPADPLIKLASAKLEKKNPKVWSMVQKVQITIDQQLELLPQVEIDQQPAADVAKAWIAANEAVWSAWFA</sequence>
<proteinExistence type="predicted"/>
<protein>
    <submittedName>
        <fullName evidence="2">Unannotated protein</fullName>
    </submittedName>
</protein>
<dbReference type="SUPFAM" id="SSF53850">
    <property type="entry name" value="Periplasmic binding protein-like II"/>
    <property type="match status" value="1"/>
</dbReference>
<dbReference type="AlphaFoldDB" id="A0A6J6A2N6"/>
<dbReference type="EMBL" id="CAEZYF010000004">
    <property type="protein sequence ID" value="CAB4715730.1"/>
    <property type="molecule type" value="Genomic_DNA"/>
</dbReference>
<reference evidence="2" key="1">
    <citation type="submission" date="2020-05" db="EMBL/GenBank/DDBJ databases">
        <authorList>
            <person name="Chiriac C."/>
            <person name="Salcher M."/>
            <person name="Ghai R."/>
            <person name="Kavagutti S V."/>
        </authorList>
    </citation>
    <scope>NUCLEOTIDE SEQUENCE</scope>
</reference>